<dbReference type="GeneID" id="87957911"/>
<name>A0ABZ1D428_9TREE</name>
<dbReference type="PANTHER" id="PTHR28180">
    <property type="entry name" value="CONSERVED MITOCHONDRIAL PROTEIN-RELATED"/>
    <property type="match status" value="1"/>
</dbReference>
<dbReference type="InterPro" id="IPR029032">
    <property type="entry name" value="AhpD-like"/>
</dbReference>
<protein>
    <recommendedName>
        <fullName evidence="3">Dol-P-Man:Man(5)GlcNAc(2)-PP-Dol alpha-1,3-mannosyltransferase</fullName>
    </recommendedName>
</protein>
<gene>
    <name evidence="1" type="ORF">IL334_005781</name>
</gene>
<dbReference type="Proteomes" id="UP001329825">
    <property type="component" value="Chromosome 8"/>
</dbReference>
<organism evidence="1 2">
    <name type="scientific">Kwoniella shivajii</name>
    <dbReference type="NCBI Taxonomy" id="564305"/>
    <lineage>
        <taxon>Eukaryota</taxon>
        <taxon>Fungi</taxon>
        <taxon>Dikarya</taxon>
        <taxon>Basidiomycota</taxon>
        <taxon>Agaricomycotina</taxon>
        <taxon>Tremellomycetes</taxon>
        <taxon>Tremellales</taxon>
        <taxon>Cryptococcaceae</taxon>
        <taxon>Kwoniella</taxon>
    </lineage>
</organism>
<dbReference type="SUPFAM" id="SSF69118">
    <property type="entry name" value="AhpD-like"/>
    <property type="match status" value="1"/>
</dbReference>
<proteinExistence type="predicted"/>
<reference evidence="1 2" key="1">
    <citation type="submission" date="2024-01" db="EMBL/GenBank/DDBJ databases">
        <title>Comparative genomics of Cryptococcus and Kwoniella reveals pathogenesis evolution and contrasting modes of karyotype evolution via chromosome fusion or intercentromeric recombination.</title>
        <authorList>
            <person name="Coelho M.A."/>
            <person name="David-Palma M."/>
            <person name="Shea T."/>
            <person name="Bowers K."/>
            <person name="McGinley-Smith S."/>
            <person name="Mohammad A.W."/>
            <person name="Gnirke A."/>
            <person name="Yurkov A.M."/>
            <person name="Nowrousian M."/>
            <person name="Sun S."/>
            <person name="Cuomo C.A."/>
            <person name="Heitman J."/>
        </authorList>
    </citation>
    <scope>NUCLEOTIDE SEQUENCE [LARGE SCALE GENOMIC DNA]</scope>
    <source>
        <strain evidence="1">CBS 11374</strain>
    </source>
</reference>
<dbReference type="InterPro" id="IPR052999">
    <property type="entry name" value="PTS1_Protein"/>
</dbReference>
<dbReference type="RefSeq" id="XP_062793540.1">
    <property type="nucleotide sequence ID" value="XM_062937489.1"/>
</dbReference>
<dbReference type="EMBL" id="CP141888">
    <property type="protein sequence ID" value="WRT68801.1"/>
    <property type="molecule type" value="Genomic_DNA"/>
</dbReference>
<evidence type="ECO:0000313" key="2">
    <source>
        <dbReference type="Proteomes" id="UP001329825"/>
    </source>
</evidence>
<sequence length="285" mass="30640">MQSTARMCKTAAPSIKLSPSLKSLVNHPSSLPSPIPAPKASTTYSLFDTIRSNAPSDLSRNAWLTLGTAALLTINSPDTICQLWDYAGRTAEDARVMREIGLKCISFNGIPRTINSLGALRAHLPDDIRQALSRQSYRQPDASNIADITARSRQLWDAVYTPHNEKLLTKLSDSHPDLPVHILNSHYGALLTDPPSMPSPHIGRVLTSIIAITCLRAQRGVGPQLTSHVYGLRKAGLEAGVPESVECGDWLCSDAGATWVIESTDKVSEAITGGKATFAGPPRGE</sequence>
<dbReference type="Gene3D" id="1.20.1290.10">
    <property type="entry name" value="AhpD-like"/>
    <property type="match status" value="1"/>
</dbReference>
<evidence type="ECO:0008006" key="3">
    <source>
        <dbReference type="Google" id="ProtNLM"/>
    </source>
</evidence>
<accession>A0ABZ1D428</accession>
<keyword evidence="2" id="KW-1185">Reference proteome</keyword>
<evidence type="ECO:0000313" key="1">
    <source>
        <dbReference type="EMBL" id="WRT68801.1"/>
    </source>
</evidence>
<dbReference type="PANTHER" id="PTHR28180:SF2">
    <property type="entry name" value="PEROXISOMAL PROTEIN 2"/>
    <property type="match status" value="1"/>
</dbReference>